<accession>A0ABY1EEQ7</accession>
<gene>
    <name evidence="1" type="ORF">SAMN05216274_10992</name>
</gene>
<name>A0ABY1EEQ7_9MICO</name>
<organism evidence="1 2">
    <name type="scientific">Cryobacterium levicorallinum</name>
    <dbReference type="NCBI Taxonomy" id="995038"/>
    <lineage>
        <taxon>Bacteria</taxon>
        <taxon>Bacillati</taxon>
        <taxon>Actinomycetota</taxon>
        <taxon>Actinomycetes</taxon>
        <taxon>Micrococcales</taxon>
        <taxon>Microbacteriaceae</taxon>
        <taxon>Cryobacterium</taxon>
    </lineage>
</organism>
<dbReference type="Proteomes" id="UP000199681">
    <property type="component" value="Unassembled WGS sequence"/>
</dbReference>
<evidence type="ECO:0008006" key="3">
    <source>
        <dbReference type="Google" id="ProtNLM"/>
    </source>
</evidence>
<sequence>MVEQLNLLMAFNSYPHRLSGGQRQRAMIA</sequence>
<reference evidence="1 2" key="1">
    <citation type="submission" date="2016-10" db="EMBL/GenBank/DDBJ databases">
        <authorList>
            <person name="Varghese N."/>
            <person name="Submissions S."/>
        </authorList>
    </citation>
    <scope>NUCLEOTIDE SEQUENCE [LARGE SCALE GENOMIC DNA]</scope>
    <source>
        <strain evidence="1 2">GMCC 1.11211</strain>
    </source>
</reference>
<keyword evidence="2" id="KW-1185">Reference proteome</keyword>
<evidence type="ECO:0000313" key="1">
    <source>
        <dbReference type="EMBL" id="SFH61093.1"/>
    </source>
</evidence>
<dbReference type="InterPro" id="IPR027417">
    <property type="entry name" value="P-loop_NTPase"/>
</dbReference>
<evidence type="ECO:0000313" key="2">
    <source>
        <dbReference type="Proteomes" id="UP000199681"/>
    </source>
</evidence>
<proteinExistence type="predicted"/>
<comment type="caution">
    <text evidence="1">The sequence shown here is derived from an EMBL/GenBank/DDBJ whole genome shotgun (WGS) entry which is preliminary data.</text>
</comment>
<dbReference type="EMBL" id="FOPW01000009">
    <property type="protein sequence ID" value="SFH61093.1"/>
    <property type="molecule type" value="Genomic_DNA"/>
</dbReference>
<dbReference type="SUPFAM" id="SSF52540">
    <property type="entry name" value="P-loop containing nucleoside triphosphate hydrolases"/>
    <property type="match status" value="1"/>
</dbReference>
<protein>
    <recommendedName>
        <fullName evidence="3">ABC transporter ATP-binding protein</fullName>
    </recommendedName>
</protein>